<evidence type="ECO:0000256" key="7">
    <source>
        <dbReference type="SAM" id="Phobius"/>
    </source>
</evidence>
<dbReference type="EMBL" id="JASAOG010000009">
    <property type="protein sequence ID" value="KAK0067034.1"/>
    <property type="molecule type" value="Genomic_DNA"/>
</dbReference>
<feature type="domain" description="Ig-like" evidence="8">
    <location>
        <begin position="157"/>
        <end position="244"/>
    </location>
</feature>
<keyword evidence="7" id="KW-1133">Transmembrane helix</keyword>
<keyword evidence="7" id="KW-0812">Transmembrane</keyword>
<dbReference type="Pfam" id="PF07686">
    <property type="entry name" value="V-set"/>
    <property type="match status" value="1"/>
</dbReference>
<dbReference type="SUPFAM" id="SSF48726">
    <property type="entry name" value="Immunoglobulin"/>
    <property type="match status" value="2"/>
</dbReference>
<keyword evidence="10" id="KW-1185">Reference proteome</keyword>
<dbReference type="GO" id="GO:0005886">
    <property type="term" value="C:plasma membrane"/>
    <property type="evidence" value="ECO:0007669"/>
    <property type="project" value="TreeGrafter"/>
</dbReference>
<evidence type="ECO:0000313" key="10">
    <source>
        <dbReference type="Proteomes" id="UP001233172"/>
    </source>
</evidence>
<feature type="region of interest" description="Disordered" evidence="6">
    <location>
        <begin position="451"/>
        <end position="477"/>
    </location>
</feature>
<dbReference type="InterPro" id="IPR003599">
    <property type="entry name" value="Ig_sub"/>
</dbReference>
<organism evidence="9 10">
    <name type="scientific">Biomphalaria pfeifferi</name>
    <name type="common">Bloodfluke planorb</name>
    <name type="synonym">Freshwater snail</name>
    <dbReference type="NCBI Taxonomy" id="112525"/>
    <lineage>
        <taxon>Eukaryota</taxon>
        <taxon>Metazoa</taxon>
        <taxon>Spiralia</taxon>
        <taxon>Lophotrochozoa</taxon>
        <taxon>Mollusca</taxon>
        <taxon>Gastropoda</taxon>
        <taxon>Heterobranchia</taxon>
        <taxon>Euthyneura</taxon>
        <taxon>Panpulmonata</taxon>
        <taxon>Hygrophila</taxon>
        <taxon>Lymnaeoidea</taxon>
        <taxon>Planorbidae</taxon>
        <taxon>Biomphalaria</taxon>
    </lineage>
</organism>
<dbReference type="InterPro" id="IPR013783">
    <property type="entry name" value="Ig-like_fold"/>
</dbReference>
<dbReference type="InterPro" id="IPR051275">
    <property type="entry name" value="Cell_adhesion_signaling"/>
</dbReference>
<accession>A0AAD8C5X9</accession>
<keyword evidence="5" id="KW-0393">Immunoglobulin domain</keyword>
<comment type="caution">
    <text evidence="9">The sequence shown here is derived from an EMBL/GenBank/DDBJ whole genome shotgun (WGS) entry which is preliminary data.</text>
</comment>
<dbReference type="Proteomes" id="UP001233172">
    <property type="component" value="Unassembled WGS sequence"/>
</dbReference>
<keyword evidence="2 7" id="KW-0472">Membrane</keyword>
<keyword evidence="3" id="KW-1015">Disulfide bond</keyword>
<reference evidence="9" key="1">
    <citation type="journal article" date="2023" name="PLoS Negl. Trop. Dis.">
        <title>A genome sequence for Biomphalaria pfeifferi, the major vector snail for the human-infecting parasite Schistosoma mansoni.</title>
        <authorList>
            <person name="Bu L."/>
            <person name="Lu L."/>
            <person name="Laidemitt M.R."/>
            <person name="Zhang S.M."/>
            <person name="Mutuku M."/>
            <person name="Mkoji G."/>
            <person name="Steinauer M."/>
            <person name="Loker E.S."/>
        </authorList>
    </citation>
    <scope>NUCLEOTIDE SEQUENCE</scope>
    <source>
        <strain evidence="9">KasaAsao</strain>
    </source>
</reference>
<evidence type="ECO:0000256" key="6">
    <source>
        <dbReference type="SAM" id="MobiDB-lite"/>
    </source>
</evidence>
<reference evidence="9" key="2">
    <citation type="submission" date="2023-04" db="EMBL/GenBank/DDBJ databases">
        <authorList>
            <person name="Bu L."/>
            <person name="Lu L."/>
            <person name="Laidemitt M.R."/>
            <person name="Zhang S.M."/>
            <person name="Mutuku M."/>
            <person name="Mkoji G."/>
            <person name="Steinauer M."/>
            <person name="Loker E.S."/>
        </authorList>
    </citation>
    <scope>NUCLEOTIDE SEQUENCE</scope>
    <source>
        <strain evidence="9">KasaAsao</strain>
        <tissue evidence="9">Whole Snail</tissue>
    </source>
</reference>
<evidence type="ECO:0000259" key="8">
    <source>
        <dbReference type="PROSITE" id="PS50835"/>
    </source>
</evidence>
<feature type="transmembrane region" description="Helical" evidence="7">
    <location>
        <begin position="420"/>
        <end position="443"/>
    </location>
</feature>
<feature type="domain" description="Ig-like" evidence="8">
    <location>
        <begin position="281"/>
        <end position="371"/>
    </location>
</feature>
<gene>
    <name evidence="9" type="ORF">Bpfe_003769</name>
</gene>
<proteinExistence type="predicted"/>
<sequence length="477" mass="52647">MDRLPTSLFLRTMTSGSRSISLFLLLQAFMNILYDATALDVKSSWTYPSDNIKGRSAILNCAWTTSGSEEAGVLIIKKNDTNYFSCNVYRTNSYSCTKNVQTSPDRFTTSNGVGNISMTIGNLECLDEATYSCQVFLFQPTGLVQQGDTLLRIKIPPSTPSLTIDQTEVIENSNINVSCTATLGYPNVGQIVWRTYQNGVPFSPSPDDIVISSTNVVQPGDDICTIRNRISVLLKTSRNNPNISLACFVINQNFPPIAQDVCTNPTAQWCSLTNTVNIVYPVSNLRLTIVPSTAAYEGDDIFLRCSVEGNPLPSFTWTKVDDNRTLPSDKYGLVSYMILTKLNQTTDAGDYICTASNVVKGVTYNISRVVTLIINKATTTNPSITKTTNRLTWTTPTTETELPTFSIEDIADTNSNTGSMIAMGVILSAIITVQFIIILFLLLKGQGNHLTENKSNKNEQKKQNPPERESHHYDYIN</sequence>
<dbReference type="SMART" id="SM00408">
    <property type="entry name" value="IGc2"/>
    <property type="match status" value="1"/>
</dbReference>
<dbReference type="AlphaFoldDB" id="A0AAD8C5X9"/>
<dbReference type="PROSITE" id="PS50835">
    <property type="entry name" value="IG_LIKE"/>
    <property type="match status" value="2"/>
</dbReference>
<dbReference type="Pfam" id="PF13927">
    <property type="entry name" value="Ig_3"/>
    <property type="match status" value="1"/>
</dbReference>
<keyword evidence="4" id="KW-0325">Glycoprotein</keyword>
<dbReference type="InterPro" id="IPR007110">
    <property type="entry name" value="Ig-like_dom"/>
</dbReference>
<name>A0AAD8C5X9_BIOPF</name>
<evidence type="ECO:0000256" key="3">
    <source>
        <dbReference type="ARBA" id="ARBA00023157"/>
    </source>
</evidence>
<dbReference type="PANTHER" id="PTHR11640">
    <property type="entry name" value="NEPHRIN"/>
    <property type="match status" value="1"/>
</dbReference>
<dbReference type="GO" id="GO:0050839">
    <property type="term" value="F:cell adhesion molecule binding"/>
    <property type="evidence" value="ECO:0007669"/>
    <property type="project" value="TreeGrafter"/>
</dbReference>
<dbReference type="InterPro" id="IPR003598">
    <property type="entry name" value="Ig_sub2"/>
</dbReference>
<evidence type="ECO:0000256" key="4">
    <source>
        <dbReference type="ARBA" id="ARBA00023180"/>
    </source>
</evidence>
<dbReference type="Gene3D" id="2.60.40.10">
    <property type="entry name" value="Immunoglobulins"/>
    <property type="match status" value="2"/>
</dbReference>
<dbReference type="InterPro" id="IPR036179">
    <property type="entry name" value="Ig-like_dom_sf"/>
</dbReference>
<dbReference type="GO" id="GO:0005911">
    <property type="term" value="C:cell-cell junction"/>
    <property type="evidence" value="ECO:0007669"/>
    <property type="project" value="TreeGrafter"/>
</dbReference>
<protein>
    <submittedName>
        <fullName evidence="9">Cell surface glycoprotein MUC18</fullName>
    </submittedName>
</protein>
<dbReference type="GO" id="GO:0098609">
    <property type="term" value="P:cell-cell adhesion"/>
    <property type="evidence" value="ECO:0007669"/>
    <property type="project" value="TreeGrafter"/>
</dbReference>
<dbReference type="SMART" id="SM00409">
    <property type="entry name" value="IG"/>
    <property type="match status" value="2"/>
</dbReference>
<evidence type="ECO:0000256" key="2">
    <source>
        <dbReference type="ARBA" id="ARBA00023136"/>
    </source>
</evidence>
<dbReference type="InterPro" id="IPR013106">
    <property type="entry name" value="Ig_V-set"/>
</dbReference>
<evidence type="ECO:0000256" key="1">
    <source>
        <dbReference type="ARBA" id="ARBA00004479"/>
    </source>
</evidence>
<dbReference type="PANTHER" id="PTHR11640:SF164">
    <property type="entry name" value="MAM DOMAIN-CONTAINING GLYCOSYLPHOSPHATIDYLINOSITOL ANCHOR PROTEIN 1"/>
    <property type="match status" value="1"/>
</dbReference>
<comment type="subcellular location">
    <subcellularLocation>
        <location evidence="1">Membrane</location>
        <topology evidence="1">Single-pass type I membrane protein</topology>
    </subcellularLocation>
</comment>
<evidence type="ECO:0000313" key="9">
    <source>
        <dbReference type="EMBL" id="KAK0067034.1"/>
    </source>
</evidence>
<evidence type="ECO:0000256" key="5">
    <source>
        <dbReference type="ARBA" id="ARBA00023319"/>
    </source>
</evidence>